<proteinExistence type="predicted"/>
<gene>
    <name evidence="1" type="ORF">L6164_013566</name>
</gene>
<keyword evidence="2" id="KW-1185">Reference proteome</keyword>
<organism evidence="1 2">
    <name type="scientific">Bauhinia variegata</name>
    <name type="common">Purple orchid tree</name>
    <name type="synonym">Phanera variegata</name>
    <dbReference type="NCBI Taxonomy" id="167791"/>
    <lineage>
        <taxon>Eukaryota</taxon>
        <taxon>Viridiplantae</taxon>
        <taxon>Streptophyta</taxon>
        <taxon>Embryophyta</taxon>
        <taxon>Tracheophyta</taxon>
        <taxon>Spermatophyta</taxon>
        <taxon>Magnoliopsida</taxon>
        <taxon>eudicotyledons</taxon>
        <taxon>Gunneridae</taxon>
        <taxon>Pentapetalae</taxon>
        <taxon>rosids</taxon>
        <taxon>fabids</taxon>
        <taxon>Fabales</taxon>
        <taxon>Fabaceae</taxon>
        <taxon>Cercidoideae</taxon>
        <taxon>Cercideae</taxon>
        <taxon>Bauhiniinae</taxon>
        <taxon>Bauhinia</taxon>
    </lineage>
</organism>
<evidence type="ECO:0000313" key="2">
    <source>
        <dbReference type="Proteomes" id="UP000828941"/>
    </source>
</evidence>
<evidence type="ECO:0000313" key="1">
    <source>
        <dbReference type="EMBL" id="KAI4334858.1"/>
    </source>
</evidence>
<dbReference type="EMBL" id="CM039431">
    <property type="protein sequence ID" value="KAI4334858.1"/>
    <property type="molecule type" value="Genomic_DNA"/>
</dbReference>
<dbReference type="Proteomes" id="UP000828941">
    <property type="component" value="Chromosome 6"/>
</dbReference>
<name>A0ACB9NEF5_BAUVA</name>
<sequence length="386" mass="43300">MALYFFLIFSLFVGYNVVDGRSKSAEDGDPRLRHVDLKGSLPMEDDDFQCVDIYKQLAFQHPLLKNHKIQLYPSFSKNSRKIRSSYVGKRCPPGKVPVQRIKRNHMRSENFTNAPIAKFHQLSNGYYPGHHYATLDTVRNATFRGAGSLIALYNPTLQLENQFSMALIWVASGPPSELNAIAIGWAVHPSLYNDTLTRATAYWTADGYKKTGCYNAMCPGFVQVNPDHYLGDGFDEMSTIGGRQFAMNFTVKQDKSTGHWWLLISRNTSLDHIIGYWPKEIFTHLADGASMVSYGGTTRGSNGFSPSMGSGYHATTKYKFGRACFFVRIRIINSMYEETDINADDMQTNCDAPPDCYTLLYVGYQEVLNAKGHYFAFGGPGGMCDA</sequence>
<accession>A0ACB9NEF5</accession>
<comment type="caution">
    <text evidence="1">The sequence shown here is derived from an EMBL/GenBank/DDBJ whole genome shotgun (WGS) entry which is preliminary data.</text>
</comment>
<protein>
    <submittedName>
        <fullName evidence="1">Uncharacterized protein</fullName>
    </submittedName>
</protein>
<reference evidence="1 2" key="1">
    <citation type="journal article" date="2022" name="DNA Res.">
        <title>Chromosomal-level genome assembly of the orchid tree Bauhinia variegata (Leguminosae; Cercidoideae) supports the allotetraploid origin hypothesis of Bauhinia.</title>
        <authorList>
            <person name="Zhong Y."/>
            <person name="Chen Y."/>
            <person name="Zheng D."/>
            <person name="Pang J."/>
            <person name="Liu Y."/>
            <person name="Luo S."/>
            <person name="Meng S."/>
            <person name="Qian L."/>
            <person name="Wei D."/>
            <person name="Dai S."/>
            <person name="Zhou R."/>
        </authorList>
    </citation>
    <scope>NUCLEOTIDE SEQUENCE [LARGE SCALE GENOMIC DNA]</scope>
    <source>
        <strain evidence="1">BV-YZ2020</strain>
    </source>
</reference>